<dbReference type="OrthoDB" id="550575at2759"/>
<dbReference type="PANTHER" id="PTHR13318:SF95">
    <property type="entry name" value="F-BOX PROTEIN YLR352W"/>
    <property type="match status" value="1"/>
</dbReference>
<sequence>MAERPDFFNLNGDQTVGKYKDETPGNTISLSTHIRAKLYHYVLAEHDPDGKTTNSKHKGVSKKGMCEMATDTYFPSLGGTLLDDPVDEAKIFDPMTQVYLDCLFDIAPEDFEKMLRSDIDEMWNNFSEKGLIESEKLSELKGNEVDDKFRLERFLKIVPRGGRKPVYSSKLTHLRIAHYHSLSNKKIKGIVHTFQNIIHLDFEESMKSVSIEFSEISICNVICSCPKLQQLDLSYCEITDKTIEEIARSCHILKYLNLRGCYKISKGAVNKLNPNIHIENFEETLSPPDLIGAVRNHLVQNNVFSRQILAQGLQRLLDLSMRDNLQCLSGRSPCEKQDIKHVGLTQNKESKMSDIITLNCLLLPCKIADRSNLSEGSITTLKISTGETVDQLRIMIRERWPHLFEKVPPASILLWKINDTEGVTSFEKQIEVYSSGKRLNETGMPPHDLISKHFSEQPPNDKIHIYIFI</sequence>
<feature type="domain" description="Crinkler effector protein N-terminal" evidence="4">
    <location>
        <begin position="357"/>
        <end position="465"/>
    </location>
</feature>
<proteinExistence type="predicted"/>
<dbReference type="Pfam" id="PF20147">
    <property type="entry name" value="Crinkler"/>
    <property type="match status" value="1"/>
</dbReference>
<name>A0A8H3MEG7_9GLOM</name>
<dbReference type="AlphaFoldDB" id="A0A8H3MEG7"/>
<evidence type="ECO:0000256" key="1">
    <source>
        <dbReference type="ARBA" id="ARBA00004340"/>
    </source>
</evidence>
<dbReference type="GO" id="GO:0019005">
    <property type="term" value="C:SCF ubiquitin ligase complex"/>
    <property type="evidence" value="ECO:0007669"/>
    <property type="project" value="TreeGrafter"/>
</dbReference>
<protein>
    <recommendedName>
        <fullName evidence="4">Crinkler effector protein N-terminal domain-containing protein</fullName>
    </recommendedName>
</protein>
<dbReference type="Pfam" id="PF13516">
    <property type="entry name" value="LRR_6"/>
    <property type="match status" value="1"/>
</dbReference>
<organism evidence="5 6">
    <name type="scientific">Rhizophagus clarus</name>
    <dbReference type="NCBI Taxonomy" id="94130"/>
    <lineage>
        <taxon>Eukaryota</taxon>
        <taxon>Fungi</taxon>
        <taxon>Fungi incertae sedis</taxon>
        <taxon>Mucoromycota</taxon>
        <taxon>Glomeromycotina</taxon>
        <taxon>Glomeromycetes</taxon>
        <taxon>Glomerales</taxon>
        <taxon>Glomeraceae</taxon>
        <taxon>Rhizophagus</taxon>
    </lineage>
</organism>
<reference evidence="5" key="1">
    <citation type="submission" date="2019-10" db="EMBL/GenBank/DDBJ databases">
        <title>Conservation and host-specific expression of non-tandemly repeated heterogenous ribosome RNA gene in arbuscular mycorrhizal fungi.</title>
        <authorList>
            <person name="Maeda T."/>
            <person name="Kobayashi Y."/>
            <person name="Nakagawa T."/>
            <person name="Ezawa T."/>
            <person name="Yamaguchi K."/>
            <person name="Bino T."/>
            <person name="Nishimoto Y."/>
            <person name="Shigenobu S."/>
            <person name="Kawaguchi M."/>
        </authorList>
    </citation>
    <scope>NUCLEOTIDE SEQUENCE</scope>
    <source>
        <strain evidence="5">HR1</strain>
    </source>
</reference>
<evidence type="ECO:0000313" key="5">
    <source>
        <dbReference type="EMBL" id="GET03833.1"/>
    </source>
</evidence>
<dbReference type="GO" id="GO:0031146">
    <property type="term" value="P:SCF-dependent proteasomal ubiquitin-dependent protein catabolic process"/>
    <property type="evidence" value="ECO:0007669"/>
    <property type="project" value="TreeGrafter"/>
</dbReference>
<evidence type="ECO:0000256" key="3">
    <source>
        <dbReference type="ARBA" id="ARBA00022525"/>
    </source>
</evidence>
<dbReference type="InterPro" id="IPR045379">
    <property type="entry name" value="Crinkler_N"/>
</dbReference>
<gene>
    <name evidence="5" type="ORF">RCL2_003014900</name>
</gene>
<evidence type="ECO:0000259" key="4">
    <source>
        <dbReference type="Pfam" id="PF20147"/>
    </source>
</evidence>
<dbReference type="Proteomes" id="UP000615446">
    <property type="component" value="Unassembled WGS sequence"/>
</dbReference>
<evidence type="ECO:0000256" key="2">
    <source>
        <dbReference type="ARBA" id="ARBA00004613"/>
    </source>
</evidence>
<dbReference type="SMART" id="SM00367">
    <property type="entry name" value="LRR_CC"/>
    <property type="match status" value="2"/>
</dbReference>
<dbReference type="PANTHER" id="PTHR13318">
    <property type="entry name" value="PARTNER OF PAIRED, ISOFORM B-RELATED"/>
    <property type="match status" value="1"/>
</dbReference>
<keyword evidence="3" id="KW-0964">Secreted</keyword>
<dbReference type="SUPFAM" id="SSF52047">
    <property type="entry name" value="RNI-like"/>
    <property type="match status" value="1"/>
</dbReference>
<dbReference type="EMBL" id="BLAL01000334">
    <property type="protein sequence ID" value="GET03833.1"/>
    <property type="molecule type" value="Genomic_DNA"/>
</dbReference>
<dbReference type="InterPro" id="IPR032675">
    <property type="entry name" value="LRR_dom_sf"/>
</dbReference>
<comment type="subcellular location">
    <subcellularLocation>
        <location evidence="1">Host cell</location>
    </subcellularLocation>
    <subcellularLocation>
        <location evidence="2">Secreted</location>
    </subcellularLocation>
</comment>
<dbReference type="InterPro" id="IPR001611">
    <property type="entry name" value="Leu-rich_rpt"/>
</dbReference>
<accession>A0A8H3MEG7</accession>
<dbReference type="GO" id="GO:0043657">
    <property type="term" value="C:host cell"/>
    <property type="evidence" value="ECO:0007669"/>
    <property type="project" value="UniProtKB-SubCell"/>
</dbReference>
<dbReference type="GO" id="GO:0005576">
    <property type="term" value="C:extracellular region"/>
    <property type="evidence" value="ECO:0007669"/>
    <property type="project" value="UniProtKB-SubCell"/>
</dbReference>
<comment type="caution">
    <text evidence="5">The sequence shown here is derived from an EMBL/GenBank/DDBJ whole genome shotgun (WGS) entry which is preliminary data.</text>
</comment>
<dbReference type="Gene3D" id="3.80.10.10">
    <property type="entry name" value="Ribonuclease Inhibitor"/>
    <property type="match status" value="1"/>
</dbReference>
<dbReference type="InterPro" id="IPR006553">
    <property type="entry name" value="Leu-rich_rpt_Cys-con_subtyp"/>
</dbReference>
<evidence type="ECO:0000313" key="6">
    <source>
        <dbReference type="Proteomes" id="UP000615446"/>
    </source>
</evidence>